<dbReference type="InterPro" id="IPR036563">
    <property type="entry name" value="MoaE_sf"/>
</dbReference>
<evidence type="ECO:0000256" key="2">
    <source>
        <dbReference type="ARBA" id="ARBA00005426"/>
    </source>
</evidence>
<accession>A0ABT6F5N1</accession>
<sequence length="138" mass="15645">MIEITESPLDHAALTERVRHANAGAVCTFLGTVREMTGERRTVALEYEAYPEMAGKKLAELEAEARRRWPLIEVVLAHRVGRLELGDVSVVVAVCCPHRGDSFEACRWLIDTLKEVVPIWKRENWADGEEEWIHPGLN</sequence>
<keyword evidence="5" id="KW-0501">Molybdenum cofactor biosynthesis</keyword>
<keyword evidence="13" id="KW-1185">Reference proteome</keyword>
<dbReference type="CDD" id="cd00756">
    <property type="entry name" value="MoaE"/>
    <property type="match status" value="1"/>
</dbReference>
<name>A0ABT6F5N1_9BACT</name>
<reference evidence="12 13" key="1">
    <citation type="submission" date="2023-03" db="EMBL/GenBank/DDBJ databases">
        <title>Paludisphaera mucosa sp. nov. a novel planctomycete from northern fen.</title>
        <authorList>
            <person name="Ivanova A."/>
        </authorList>
    </citation>
    <scope>NUCLEOTIDE SEQUENCE [LARGE SCALE GENOMIC DNA]</scope>
    <source>
        <strain evidence="12 13">Pla2</strain>
    </source>
</reference>
<evidence type="ECO:0000256" key="6">
    <source>
        <dbReference type="ARBA" id="ARBA00026066"/>
    </source>
</evidence>
<evidence type="ECO:0000313" key="12">
    <source>
        <dbReference type="EMBL" id="MDG3002896.1"/>
    </source>
</evidence>
<organism evidence="12 13">
    <name type="scientific">Paludisphaera mucosa</name>
    <dbReference type="NCBI Taxonomy" id="3030827"/>
    <lineage>
        <taxon>Bacteria</taxon>
        <taxon>Pseudomonadati</taxon>
        <taxon>Planctomycetota</taxon>
        <taxon>Planctomycetia</taxon>
        <taxon>Isosphaerales</taxon>
        <taxon>Isosphaeraceae</taxon>
        <taxon>Paludisphaera</taxon>
    </lineage>
</organism>
<evidence type="ECO:0000256" key="10">
    <source>
        <dbReference type="ARBA" id="ARBA00032474"/>
    </source>
</evidence>
<comment type="caution">
    <text evidence="12">The sequence shown here is derived from an EMBL/GenBank/DDBJ whole genome shotgun (WGS) entry which is preliminary data.</text>
</comment>
<evidence type="ECO:0000256" key="5">
    <source>
        <dbReference type="ARBA" id="ARBA00023150"/>
    </source>
</evidence>
<evidence type="ECO:0000256" key="4">
    <source>
        <dbReference type="ARBA" id="ARBA00013858"/>
    </source>
</evidence>
<dbReference type="Proteomes" id="UP001216907">
    <property type="component" value="Unassembled WGS sequence"/>
</dbReference>
<gene>
    <name evidence="12" type="ORF">PZE19_03880</name>
</gene>
<comment type="catalytic activity">
    <reaction evidence="11">
        <text>2 [molybdopterin-synthase sulfur-carrier protein]-C-terminal-Gly-aminoethanethioate + cyclic pyranopterin phosphate + H2O = molybdopterin + 2 [molybdopterin-synthase sulfur-carrier protein]-C-terminal Gly-Gly + 2 H(+)</text>
        <dbReference type="Rhea" id="RHEA:26333"/>
        <dbReference type="Rhea" id="RHEA-COMP:12202"/>
        <dbReference type="Rhea" id="RHEA-COMP:19907"/>
        <dbReference type="ChEBI" id="CHEBI:15377"/>
        <dbReference type="ChEBI" id="CHEBI:15378"/>
        <dbReference type="ChEBI" id="CHEBI:58698"/>
        <dbReference type="ChEBI" id="CHEBI:59648"/>
        <dbReference type="ChEBI" id="CHEBI:90778"/>
        <dbReference type="ChEBI" id="CHEBI:232372"/>
        <dbReference type="EC" id="2.8.1.12"/>
    </reaction>
</comment>
<dbReference type="Gene3D" id="3.90.1170.40">
    <property type="entry name" value="Molybdopterin biosynthesis MoaE subunit"/>
    <property type="match status" value="1"/>
</dbReference>
<dbReference type="SUPFAM" id="SSF54690">
    <property type="entry name" value="Molybdopterin synthase subunit MoaE"/>
    <property type="match status" value="1"/>
</dbReference>
<dbReference type="RefSeq" id="WP_277859255.1">
    <property type="nucleotide sequence ID" value="NZ_JARRAG010000001.1"/>
</dbReference>
<evidence type="ECO:0000256" key="1">
    <source>
        <dbReference type="ARBA" id="ARBA00005046"/>
    </source>
</evidence>
<evidence type="ECO:0000256" key="3">
    <source>
        <dbReference type="ARBA" id="ARBA00011950"/>
    </source>
</evidence>
<dbReference type="InterPro" id="IPR003448">
    <property type="entry name" value="Mopterin_biosynth_MoaE"/>
</dbReference>
<dbReference type="EC" id="2.8.1.12" evidence="3"/>
<dbReference type="Pfam" id="PF02391">
    <property type="entry name" value="MoaE"/>
    <property type="match status" value="1"/>
</dbReference>
<dbReference type="PANTHER" id="PTHR23404">
    <property type="entry name" value="MOLYBDOPTERIN SYNTHASE RELATED"/>
    <property type="match status" value="1"/>
</dbReference>
<comment type="pathway">
    <text evidence="1">Cofactor biosynthesis; molybdopterin biosynthesis.</text>
</comment>
<proteinExistence type="inferred from homology"/>
<comment type="similarity">
    <text evidence="2">Belongs to the MoaE family.</text>
</comment>
<dbReference type="EMBL" id="JARRAG010000001">
    <property type="protein sequence ID" value="MDG3002896.1"/>
    <property type="molecule type" value="Genomic_DNA"/>
</dbReference>
<comment type="subunit">
    <text evidence="6">Heterotetramer of 2 MoaD subunits and 2 MoaE subunits. Also stable as homodimer. The enzyme changes between these two forms during catalysis.</text>
</comment>
<evidence type="ECO:0000313" key="13">
    <source>
        <dbReference type="Proteomes" id="UP001216907"/>
    </source>
</evidence>
<evidence type="ECO:0000256" key="8">
    <source>
        <dbReference type="ARBA" id="ARBA00030407"/>
    </source>
</evidence>
<evidence type="ECO:0000256" key="11">
    <source>
        <dbReference type="ARBA" id="ARBA00049878"/>
    </source>
</evidence>
<evidence type="ECO:0000256" key="9">
    <source>
        <dbReference type="ARBA" id="ARBA00030781"/>
    </source>
</evidence>
<evidence type="ECO:0000256" key="7">
    <source>
        <dbReference type="ARBA" id="ARBA00029745"/>
    </source>
</evidence>
<protein>
    <recommendedName>
        <fullName evidence="4">Molybdopterin synthase catalytic subunit</fullName>
        <ecNumber evidence="3">2.8.1.12</ecNumber>
    </recommendedName>
    <alternativeName>
        <fullName evidence="9">MPT synthase subunit 2</fullName>
    </alternativeName>
    <alternativeName>
        <fullName evidence="7">Molybdenum cofactor biosynthesis protein E</fullName>
    </alternativeName>
    <alternativeName>
        <fullName evidence="8">Molybdopterin-converting factor large subunit</fullName>
    </alternativeName>
    <alternativeName>
        <fullName evidence="10">Molybdopterin-converting factor subunit 2</fullName>
    </alternativeName>
</protein>